<reference evidence="2" key="1">
    <citation type="submission" date="2022-12" db="EMBL/GenBank/DDBJ databases">
        <authorList>
            <person name="Alioto T."/>
            <person name="Alioto T."/>
            <person name="Gomez Garrido J."/>
        </authorList>
    </citation>
    <scope>NUCLEOTIDE SEQUENCE</scope>
</reference>
<feature type="region of interest" description="Disordered" evidence="1">
    <location>
        <begin position="66"/>
        <end position="94"/>
    </location>
</feature>
<organism evidence="2 3">
    <name type="scientific">Podarcis lilfordi</name>
    <name type="common">Lilford's wall lizard</name>
    <dbReference type="NCBI Taxonomy" id="74358"/>
    <lineage>
        <taxon>Eukaryota</taxon>
        <taxon>Metazoa</taxon>
        <taxon>Chordata</taxon>
        <taxon>Craniata</taxon>
        <taxon>Vertebrata</taxon>
        <taxon>Euteleostomi</taxon>
        <taxon>Lepidosauria</taxon>
        <taxon>Squamata</taxon>
        <taxon>Bifurcata</taxon>
        <taxon>Unidentata</taxon>
        <taxon>Episquamata</taxon>
        <taxon>Laterata</taxon>
        <taxon>Lacertibaenia</taxon>
        <taxon>Lacertidae</taxon>
        <taxon>Podarcis</taxon>
    </lineage>
</organism>
<keyword evidence="3" id="KW-1185">Reference proteome</keyword>
<dbReference type="AlphaFoldDB" id="A0AA35LN38"/>
<protein>
    <submittedName>
        <fullName evidence="2">Uncharacterized protein</fullName>
    </submittedName>
</protein>
<accession>A0AA35LN38</accession>
<evidence type="ECO:0000313" key="3">
    <source>
        <dbReference type="Proteomes" id="UP001178461"/>
    </source>
</evidence>
<feature type="compositionally biased region" description="Basic residues" evidence="1">
    <location>
        <begin position="76"/>
        <end position="92"/>
    </location>
</feature>
<gene>
    <name evidence="2" type="ORF">PODLI_1B027230</name>
</gene>
<dbReference type="Proteomes" id="UP001178461">
    <property type="component" value="Chromosome 18"/>
</dbReference>
<dbReference type="EMBL" id="OX395144">
    <property type="protein sequence ID" value="CAI5799232.1"/>
    <property type="molecule type" value="Genomic_DNA"/>
</dbReference>
<evidence type="ECO:0000313" key="2">
    <source>
        <dbReference type="EMBL" id="CAI5799232.1"/>
    </source>
</evidence>
<sequence>MALPWGLELGRSLTASSSNRNTILVLMPSGAPVVSTLAGILGRGRSQAPPPRPPPATRWAEAVSPLRPVPPPTCQRRGRIAKHPGLPRRGKTAPHPLCLRAGAAASSAAAVAAPGRATAVNCQAPAASLQPWTPGPGVWLDISSTLLILWITSSCPTRKVLLALCLQMSPVLGKGAGDFEQPGETALALLLFPNSDRTPRRGVGGQRDAPPFPFRIPFLRPV</sequence>
<name>A0AA35LN38_9SAUR</name>
<evidence type="ECO:0000256" key="1">
    <source>
        <dbReference type="SAM" id="MobiDB-lite"/>
    </source>
</evidence>
<proteinExistence type="predicted"/>